<organism evidence="2">
    <name type="scientific">Caenorhabditis remanei</name>
    <name type="common">Caenorhabditis vulgaris</name>
    <dbReference type="NCBI Taxonomy" id="31234"/>
    <lineage>
        <taxon>Eukaryota</taxon>
        <taxon>Metazoa</taxon>
        <taxon>Ecdysozoa</taxon>
        <taxon>Nematoda</taxon>
        <taxon>Chromadorea</taxon>
        <taxon>Rhabditida</taxon>
        <taxon>Rhabditina</taxon>
        <taxon>Rhabditomorpha</taxon>
        <taxon>Rhabditoidea</taxon>
        <taxon>Rhabditidae</taxon>
        <taxon>Peloderinae</taxon>
        <taxon>Caenorhabditis</taxon>
    </lineage>
</organism>
<dbReference type="InParanoid" id="E3MUY5"/>
<dbReference type="InterPro" id="IPR019428">
    <property type="entry name" value="7TM_GPCR_serpentine_rcpt_Str"/>
</dbReference>
<dbReference type="HOGENOM" id="CLU_3377585_0_0_1"/>
<protein>
    <submittedName>
        <fullName evidence="1">Uncharacterized protein</fullName>
    </submittedName>
</protein>
<proteinExistence type="predicted"/>
<dbReference type="AlphaFoldDB" id="E3MUY5"/>
<accession>E3MUY5</accession>
<sequence length="34" mass="3764">MILFNMYPALDSFIILLIVTEFRIAAESGIDSGC</sequence>
<evidence type="ECO:0000313" key="1">
    <source>
        <dbReference type="EMBL" id="EFP09995.1"/>
    </source>
</evidence>
<name>E3MUY5_CAERE</name>
<evidence type="ECO:0000313" key="2">
    <source>
        <dbReference type="Proteomes" id="UP000008281"/>
    </source>
</evidence>
<dbReference type="Proteomes" id="UP000008281">
    <property type="component" value="Unassembled WGS sequence"/>
</dbReference>
<reference evidence="1" key="1">
    <citation type="submission" date="2007-07" db="EMBL/GenBank/DDBJ databases">
        <title>PCAP assembly of the Caenorhabditis remanei genome.</title>
        <authorList>
            <consortium name="The Caenorhabditis remanei Sequencing Consortium"/>
            <person name="Wilson R.K."/>
        </authorList>
    </citation>
    <scope>NUCLEOTIDE SEQUENCE [LARGE SCALE GENOMIC DNA]</scope>
    <source>
        <strain evidence="1">PB4641</strain>
    </source>
</reference>
<dbReference type="Pfam" id="PF10326">
    <property type="entry name" value="7TM_GPCR_Str"/>
    <property type="match status" value="1"/>
</dbReference>
<keyword evidence="2" id="KW-1185">Reference proteome</keyword>
<dbReference type="EMBL" id="DS268481">
    <property type="protein sequence ID" value="EFP09995.1"/>
    <property type="molecule type" value="Genomic_DNA"/>
</dbReference>
<gene>
    <name evidence="1" type="ORF">CRE_20815</name>
</gene>